<dbReference type="InterPro" id="IPR027363">
    <property type="entry name" value="M1Pi_N"/>
</dbReference>
<organism evidence="3 4">
    <name type="scientific">Rosistilla ulvae</name>
    <dbReference type="NCBI Taxonomy" id="1930277"/>
    <lineage>
        <taxon>Bacteria</taxon>
        <taxon>Pseudomonadati</taxon>
        <taxon>Planctomycetota</taxon>
        <taxon>Planctomycetia</taxon>
        <taxon>Pirellulales</taxon>
        <taxon>Pirellulaceae</taxon>
        <taxon>Rosistilla</taxon>
    </lineage>
</organism>
<comment type="catalytic activity">
    <reaction evidence="2">
        <text>5-(methylsulfanyl)-alpha-D-ribose 1-phosphate = 5-(methylsulfanyl)-D-ribulose 1-phosphate</text>
        <dbReference type="Rhea" id="RHEA:19989"/>
        <dbReference type="ChEBI" id="CHEBI:58533"/>
        <dbReference type="ChEBI" id="CHEBI:58548"/>
        <dbReference type="EC" id="5.3.1.23"/>
    </reaction>
</comment>
<feature type="binding site" evidence="2">
    <location>
        <begin position="53"/>
        <end position="55"/>
    </location>
    <ligand>
        <name>substrate</name>
    </ligand>
</feature>
<dbReference type="FunFam" id="1.20.120.420:FF:000003">
    <property type="entry name" value="Methylthioribose-1-phosphate isomerase"/>
    <property type="match status" value="1"/>
</dbReference>
<dbReference type="InterPro" id="IPR005251">
    <property type="entry name" value="IF-M1Pi"/>
</dbReference>
<name>A0A517M4T2_9BACT</name>
<gene>
    <name evidence="2 3" type="primary">mtnA</name>
    <name evidence="3" type="ORF">EC9_40830</name>
</gene>
<dbReference type="NCBIfam" id="TIGR00524">
    <property type="entry name" value="eIF-2B_rel"/>
    <property type="match status" value="1"/>
</dbReference>
<dbReference type="Pfam" id="PF01008">
    <property type="entry name" value="IF-2B"/>
    <property type="match status" value="1"/>
</dbReference>
<dbReference type="InterPro" id="IPR011559">
    <property type="entry name" value="Initiation_fac_2B_a/b/d"/>
</dbReference>
<proteinExistence type="inferred from homology"/>
<dbReference type="AlphaFoldDB" id="A0A517M4T2"/>
<comment type="function">
    <text evidence="2">Catalyzes the interconversion of methylthioribose-1-phosphate (MTR-1-P) into methylthioribulose-1-phosphate (MTRu-1-P).</text>
</comment>
<dbReference type="HAMAP" id="MF_01678">
    <property type="entry name" value="Salvage_MtnA"/>
    <property type="match status" value="1"/>
</dbReference>
<comment type="similarity">
    <text evidence="2">Belongs to the EIF-2B alpha/beta/delta subunits family. MtnA subfamily.</text>
</comment>
<dbReference type="NCBIfam" id="TIGR00512">
    <property type="entry name" value="salvage_mtnA"/>
    <property type="match status" value="1"/>
</dbReference>
<reference evidence="3 4" key="1">
    <citation type="submission" date="2019-02" db="EMBL/GenBank/DDBJ databases">
        <title>Deep-cultivation of Planctomycetes and their phenomic and genomic characterization uncovers novel biology.</title>
        <authorList>
            <person name="Wiegand S."/>
            <person name="Jogler M."/>
            <person name="Boedeker C."/>
            <person name="Pinto D."/>
            <person name="Vollmers J."/>
            <person name="Rivas-Marin E."/>
            <person name="Kohn T."/>
            <person name="Peeters S.H."/>
            <person name="Heuer A."/>
            <person name="Rast P."/>
            <person name="Oberbeckmann S."/>
            <person name="Bunk B."/>
            <person name="Jeske O."/>
            <person name="Meyerdierks A."/>
            <person name="Storesund J.E."/>
            <person name="Kallscheuer N."/>
            <person name="Luecker S."/>
            <person name="Lage O.M."/>
            <person name="Pohl T."/>
            <person name="Merkel B.J."/>
            <person name="Hornburger P."/>
            <person name="Mueller R.-W."/>
            <person name="Bruemmer F."/>
            <person name="Labrenz M."/>
            <person name="Spormann A.M."/>
            <person name="Op den Camp H."/>
            <person name="Overmann J."/>
            <person name="Amann R."/>
            <person name="Jetten M.S.M."/>
            <person name="Mascher T."/>
            <person name="Medema M.H."/>
            <person name="Devos D.P."/>
            <person name="Kaster A.-K."/>
            <person name="Ovreas L."/>
            <person name="Rohde M."/>
            <person name="Galperin M.Y."/>
            <person name="Jogler C."/>
        </authorList>
    </citation>
    <scope>NUCLEOTIDE SEQUENCE [LARGE SCALE GENOMIC DNA]</scope>
    <source>
        <strain evidence="3 4">EC9</strain>
    </source>
</reference>
<accession>A0A517M4T2</accession>
<keyword evidence="4" id="KW-1185">Reference proteome</keyword>
<dbReference type="SUPFAM" id="SSF100950">
    <property type="entry name" value="NagB/RpiA/CoA transferase-like"/>
    <property type="match status" value="1"/>
</dbReference>
<dbReference type="NCBIfam" id="NF004326">
    <property type="entry name" value="PRK05720.1"/>
    <property type="match status" value="1"/>
</dbReference>
<dbReference type="InterPro" id="IPR042529">
    <property type="entry name" value="IF_2B-like_C"/>
</dbReference>
<evidence type="ECO:0000256" key="1">
    <source>
        <dbReference type="ARBA" id="ARBA00023235"/>
    </source>
</evidence>
<dbReference type="OrthoDB" id="9803436at2"/>
<dbReference type="EMBL" id="CP036261">
    <property type="protein sequence ID" value="QDS89882.1"/>
    <property type="molecule type" value="Genomic_DNA"/>
</dbReference>
<comment type="pathway">
    <text evidence="2">Amino-acid biosynthesis; L-methionine biosynthesis via salvage pathway; L-methionine from S-methyl-5-thio-alpha-D-ribose 1-phosphate: step 1/6.</text>
</comment>
<dbReference type="Gene3D" id="3.40.50.10470">
    <property type="entry name" value="Translation initiation factor eif-2b, domain 2"/>
    <property type="match status" value="1"/>
</dbReference>
<dbReference type="GO" id="GO:0019509">
    <property type="term" value="P:L-methionine salvage from methylthioadenosine"/>
    <property type="evidence" value="ECO:0007669"/>
    <property type="project" value="UniProtKB-UniRule"/>
</dbReference>
<dbReference type="UniPathway" id="UPA00904">
    <property type="reaction ID" value="UER00874"/>
</dbReference>
<dbReference type="GO" id="GO:0046523">
    <property type="term" value="F:S-methyl-5-thioribose-1-phosphate isomerase activity"/>
    <property type="evidence" value="ECO:0007669"/>
    <property type="project" value="UniProtKB-UniRule"/>
</dbReference>
<evidence type="ECO:0000313" key="3">
    <source>
        <dbReference type="EMBL" id="QDS89882.1"/>
    </source>
</evidence>
<dbReference type="Gene3D" id="1.20.120.420">
    <property type="entry name" value="translation initiation factor eif-2b, domain 1"/>
    <property type="match status" value="1"/>
</dbReference>
<feature type="binding site" evidence="2">
    <location>
        <position position="203"/>
    </location>
    <ligand>
        <name>substrate</name>
    </ligand>
</feature>
<evidence type="ECO:0000313" key="4">
    <source>
        <dbReference type="Proteomes" id="UP000319557"/>
    </source>
</evidence>
<feature type="binding site" evidence="2">
    <location>
        <begin position="254"/>
        <end position="255"/>
    </location>
    <ligand>
        <name>substrate</name>
    </ligand>
</feature>
<dbReference type="InterPro" id="IPR000649">
    <property type="entry name" value="IF-2B-related"/>
</dbReference>
<feature type="binding site" evidence="2">
    <location>
        <position position="96"/>
    </location>
    <ligand>
        <name>substrate</name>
    </ligand>
</feature>
<protein>
    <recommendedName>
        <fullName evidence="2">Methylthioribose-1-phosphate isomerase</fullName>
        <shortName evidence="2">M1Pi</shortName>
        <shortName evidence="2">MTR-1-P isomerase</shortName>
        <ecNumber evidence="2">5.3.1.23</ecNumber>
    </recommendedName>
    <alternativeName>
        <fullName evidence="2">S-methyl-5-thioribose-1-phosphate isomerase</fullName>
    </alternativeName>
</protein>
<dbReference type="PANTHER" id="PTHR43475:SF1">
    <property type="entry name" value="METHYLTHIORIBOSE-1-PHOSPHATE ISOMERASE"/>
    <property type="match status" value="1"/>
</dbReference>
<feature type="active site" description="Proton donor" evidence="2">
    <location>
        <position position="244"/>
    </location>
</feature>
<sequence length="355" mass="38121">MSTPAKIEPLSWQQETSGYLRLIDQTRLPTELVEIDCRSVEQVWTAIKRLSVRGAPAIGVAAAYGVCIGAAETTRQSVEQAKQQAHAAADYLATSRPTAVNLFWALDRMRKVIDRDGFGKTDAFLEALLAEARAIHQQDRETCHAIGRHGAPLIAAAKNVLTHCNAGALATAEYGTALAVIYSAHDSGQTLHVFADETRPLLQGARLTAWELQQHGVPVTVICDSMAACVMKEGRVDAVIVGADRIAANGDACNKIGTYGLSVLAKHHNIPFYVAAPCSTFDLSLASGDLIPIEQRAAYEIAEAFGKRTVPEGVEVYNPAFDVAPAELITAIITDRGVIDPVDEANVRRVVQDAN</sequence>
<evidence type="ECO:0000256" key="2">
    <source>
        <dbReference type="HAMAP-Rule" id="MF_01678"/>
    </source>
</evidence>
<dbReference type="InterPro" id="IPR037171">
    <property type="entry name" value="NagB/RpiA_transferase-like"/>
</dbReference>
<keyword evidence="1 2" id="KW-0413">Isomerase</keyword>
<keyword evidence="2" id="KW-0028">Amino-acid biosynthesis</keyword>
<dbReference type="RefSeq" id="WP_145347817.1">
    <property type="nucleotide sequence ID" value="NZ_CP036261.1"/>
</dbReference>
<dbReference type="Proteomes" id="UP000319557">
    <property type="component" value="Chromosome"/>
</dbReference>
<keyword evidence="2" id="KW-0486">Methionine biosynthesis</keyword>
<dbReference type="EC" id="5.3.1.23" evidence="2"/>
<dbReference type="KEGG" id="ruv:EC9_40830"/>
<dbReference type="FunFam" id="3.40.50.10470:FF:000006">
    <property type="entry name" value="Methylthioribose-1-phosphate isomerase"/>
    <property type="match status" value="1"/>
</dbReference>
<dbReference type="PANTHER" id="PTHR43475">
    <property type="entry name" value="METHYLTHIORIBOSE-1-PHOSPHATE ISOMERASE"/>
    <property type="match status" value="1"/>
</dbReference>
<feature type="site" description="Transition state stabilizer" evidence="2">
    <location>
        <position position="164"/>
    </location>
</feature>